<gene>
    <name evidence="1" type="ORF">GCM10007913_40640</name>
</gene>
<name>A0ABQ5ULA2_9HYPH</name>
<keyword evidence="2" id="KW-1185">Reference proteome</keyword>
<dbReference type="EMBL" id="BSNG01000003">
    <property type="protein sequence ID" value="GLQ12132.1"/>
    <property type="molecule type" value="Genomic_DNA"/>
</dbReference>
<protein>
    <submittedName>
        <fullName evidence="1">Uncharacterized protein</fullName>
    </submittedName>
</protein>
<evidence type="ECO:0000313" key="1">
    <source>
        <dbReference type="EMBL" id="GLQ12132.1"/>
    </source>
</evidence>
<accession>A0ABQ5ULA2</accession>
<reference evidence="1" key="1">
    <citation type="journal article" date="2014" name="Int. J. Syst. Evol. Microbiol.">
        <title>Complete genome of a new Firmicutes species belonging to the dominant human colonic microbiota ('Ruminococcus bicirculans') reveals two chromosomes and a selective capacity to utilize plant glucans.</title>
        <authorList>
            <consortium name="NISC Comparative Sequencing Program"/>
            <person name="Wegmann U."/>
            <person name="Louis P."/>
            <person name="Goesmann A."/>
            <person name="Henrissat B."/>
            <person name="Duncan S.H."/>
            <person name="Flint H.J."/>
        </authorList>
    </citation>
    <scope>NUCLEOTIDE SEQUENCE</scope>
    <source>
        <strain evidence="1">NBRC 103855</strain>
    </source>
</reference>
<organism evidence="1 2">
    <name type="scientific">Devosia yakushimensis</name>
    <dbReference type="NCBI Taxonomy" id="470028"/>
    <lineage>
        <taxon>Bacteria</taxon>
        <taxon>Pseudomonadati</taxon>
        <taxon>Pseudomonadota</taxon>
        <taxon>Alphaproteobacteria</taxon>
        <taxon>Hyphomicrobiales</taxon>
        <taxon>Devosiaceae</taxon>
        <taxon>Devosia</taxon>
    </lineage>
</organism>
<reference evidence="1" key="2">
    <citation type="submission" date="2023-01" db="EMBL/GenBank/DDBJ databases">
        <title>Draft genome sequence of Devosia yakushimensis strain NBRC 103855.</title>
        <authorList>
            <person name="Sun Q."/>
            <person name="Mori K."/>
        </authorList>
    </citation>
    <scope>NUCLEOTIDE SEQUENCE</scope>
    <source>
        <strain evidence="1">NBRC 103855</strain>
    </source>
</reference>
<proteinExistence type="predicted"/>
<evidence type="ECO:0000313" key="2">
    <source>
        <dbReference type="Proteomes" id="UP001161406"/>
    </source>
</evidence>
<sequence length="85" mass="9094">MRSEYVKEGGVHMGGSGFGAAADRRVGSLVVTGRLTPGHVGRGSAISRYPRRPEVPSLETKAIMTRNEDAQFRTLCGTLVLPRPA</sequence>
<comment type="caution">
    <text evidence="1">The sequence shown here is derived from an EMBL/GenBank/DDBJ whole genome shotgun (WGS) entry which is preliminary data.</text>
</comment>
<dbReference type="Proteomes" id="UP001161406">
    <property type="component" value="Unassembled WGS sequence"/>
</dbReference>